<feature type="transmembrane region" description="Helical" evidence="1">
    <location>
        <begin position="74"/>
        <end position="93"/>
    </location>
</feature>
<keyword evidence="3" id="KW-1185">Reference proteome</keyword>
<dbReference type="AlphaFoldDB" id="A0A849I0N2"/>
<evidence type="ECO:0000313" key="2">
    <source>
        <dbReference type="EMBL" id="NNM73316.1"/>
    </source>
</evidence>
<protein>
    <submittedName>
        <fullName evidence="2">Uncharacterized protein</fullName>
    </submittedName>
</protein>
<name>A0A849I0N2_9HYPH</name>
<evidence type="ECO:0000313" key="3">
    <source>
        <dbReference type="Proteomes" id="UP000564885"/>
    </source>
</evidence>
<gene>
    <name evidence="2" type="ORF">HJG44_13085</name>
</gene>
<accession>A0A849I0N2</accession>
<reference evidence="2 3" key="1">
    <citation type="submission" date="2020-04" db="EMBL/GenBank/DDBJ databases">
        <title>Enterovirga sp. isolate from soil.</title>
        <authorList>
            <person name="Chea S."/>
            <person name="Kim D.-U."/>
        </authorList>
    </citation>
    <scope>NUCLEOTIDE SEQUENCE [LARGE SCALE GENOMIC DNA]</scope>
    <source>
        <strain evidence="2 3">DB1703</strain>
    </source>
</reference>
<feature type="transmembrane region" description="Helical" evidence="1">
    <location>
        <begin position="39"/>
        <end position="62"/>
    </location>
</feature>
<comment type="caution">
    <text evidence="2">The sequence shown here is derived from an EMBL/GenBank/DDBJ whole genome shotgun (WGS) entry which is preliminary data.</text>
</comment>
<sequence>MDVTPVGVPVSVWIWAAFDPVLIAVAVSLGWRADQKGKIFIAAIAALAIALLVDWLLTLIGLPTLAPLSRSGPTLFPVRAVAALAWAALGYGARRLRGRWR</sequence>
<keyword evidence="1" id="KW-1133">Transmembrane helix</keyword>
<keyword evidence="1" id="KW-0472">Membrane</keyword>
<dbReference type="Proteomes" id="UP000564885">
    <property type="component" value="Unassembled WGS sequence"/>
</dbReference>
<evidence type="ECO:0000256" key="1">
    <source>
        <dbReference type="SAM" id="Phobius"/>
    </source>
</evidence>
<organism evidence="2 3">
    <name type="scientific">Enterovirga aerilata</name>
    <dbReference type="NCBI Taxonomy" id="2730920"/>
    <lineage>
        <taxon>Bacteria</taxon>
        <taxon>Pseudomonadati</taxon>
        <taxon>Pseudomonadota</taxon>
        <taxon>Alphaproteobacteria</taxon>
        <taxon>Hyphomicrobiales</taxon>
        <taxon>Methylobacteriaceae</taxon>
        <taxon>Enterovirga</taxon>
    </lineage>
</organism>
<keyword evidence="1" id="KW-0812">Transmembrane</keyword>
<feature type="transmembrane region" description="Helical" evidence="1">
    <location>
        <begin position="12"/>
        <end position="32"/>
    </location>
</feature>
<dbReference type="EMBL" id="JABEPP010000003">
    <property type="protein sequence ID" value="NNM73316.1"/>
    <property type="molecule type" value="Genomic_DNA"/>
</dbReference>
<proteinExistence type="predicted"/>